<sequence length="100" mass="11054">MKNLRDALEHLDEAIWLDDVTLGSPGEKGNAGRALRELPGGSLIFGLGFDEKIMDLVDVGALSRETAAVIATLDREEEEVWQAEAEDLWALGYFDEEDHP</sequence>
<accession>A0ABN3GEB3</accession>
<keyword evidence="2" id="KW-1185">Reference proteome</keyword>
<name>A0ABN3GEB3_9PSEU</name>
<reference evidence="1 2" key="1">
    <citation type="journal article" date="2019" name="Int. J. Syst. Evol. Microbiol.">
        <title>The Global Catalogue of Microorganisms (GCM) 10K type strain sequencing project: providing services to taxonomists for standard genome sequencing and annotation.</title>
        <authorList>
            <consortium name="The Broad Institute Genomics Platform"/>
            <consortium name="The Broad Institute Genome Sequencing Center for Infectious Disease"/>
            <person name="Wu L."/>
            <person name="Ma J."/>
        </authorList>
    </citation>
    <scope>NUCLEOTIDE SEQUENCE [LARGE SCALE GENOMIC DNA]</scope>
    <source>
        <strain evidence="1 2">JCM 16221</strain>
    </source>
</reference>
<dbReference type="EMBL" id="BAAARA010000008">
    <property type="protein sequence ID" value="GAA2349732.1"/>
    <property type="molecule type" value="Genomic_DNA"/>
</dbReference>
<comment type="caution">
    <text evidence="1">The sequence shown here is derived from an EMBL/GenBank/DDBJ whole genome shotgun (WGS) entry which is preliminary data.</text>
</comment>
<protein>
    <submittedName>
        <fullName evidence="1">Uncharacterized protein</fullName>
    </submittedName>
</protein>
<gene>
    <name evidence="1" type="ORF">GCM10009854_29310</name>
</gene>
<organism evidence="1 2">
    <name type="scientific">Saccharopolyspora halophila</name>
    <dbReference type="NCBI Taxonomy" id="405551"/>
    <lineage>
        <taxon>Bacteria</taxon>
        <taxon>Bacillati</taxon>
        <taxon>Actinomycetota</taxon>
        <taxon>Actinomycetes</taxon>
        <taxon>Pseudonocardiales</taxon>
        <taxon>Pseudonocardiaceae</taxon>
        <taxon>Saccharopolyspora</taxon>
    </lineage>
</organism>
<dbReference type="Proteomes" id="UP001501218">
    <property type="component" value="Unassembled WGS sequence"/>
</dbReference>
<evidence type="ECO:0000313" key="1">
    <source>
        <dbReference type="EMBL" id="GAA2349732.1"/>
    </source>
</evidence>
<proteinExistence type="predicted"/>
<dbReference type="RefSeq" id="WP_344131762.1">
    <property type="nucleotide sequence ID" value="NZ_BAAARA010000008.1"/>
</dbReference>
<evidence type="ECO:0000313" key="2">
    <source>
        <dbReference type="Proteomes" id="UP001501218"/>
    </source>
</evidence>